<sequence>QRARDEGVRVWADQYPYATSGSDGNTVLIPDWALLDPNGRRGRPPAEALRGHLADPASEAAILRDIEHEIRRRGGADRVVVFDYPDRELIGRNLQEIADARGIDPVRMAIALQLEGDAHQPGGGRLRGFSLSEIDVRAYAAQPWVATASDGGIALPVDGPVHPRFYGTFPRKIREYALDTGVISLEHAIRSQTSLPARIMGLDDRGEIREGYWADLVVFDLESLRDTSTFFEPHQYAEGIEHVFVNGEPVVENGHILYALPGRVIPSRKGR</sequence>
<name>A0A956RRD6_UNCEI</name>
<dbReference type="SUPFAM" id="SSF51338">
    <property type="entry name" value="Composite domain of metallo-dependent hydrolases"/>
    <property type="match status" value="1"/>
</dbReference>
<feature type="domain" description="Amidohydrolase 3" evidence="1">
    <location>
        <begin position="52"/>
        <end position="251"/>
    </location>
</feature>
<accession>A0A956RRD6</accession>
<evidence type="ECO:0000313" key="3">
    <source>
        <dbReference type="Proteomes" id="UP000697710"/>
    </source>
</evidence>
<dbReference type="EMBL" id="JAGQHR010001055">
    <property type="protein sequence ID" value="MCA9730228.1"/>
    <property type="molecule type" value="Genomic_DNA"/>
</dbReference>
<gene>
    <name evidence="2" type="ORF">KC729_21265</name>
</gene>
<protein>
    <submittedName>
        <fullName evidence="2">Amidohydrolase family protein</fullName>
    </submittedName>
</protein>
<dbReference type="InterPro" id="IPR013108">
    <property type="entry name" value="Amidohydro_3"/>
</dbReference>
<evidence type="ECO:0000313" key="2">
    <source>
        <dbReference type="EMBL" id="MCA9730228.1"/>
    </source>
</evidence>
<dbReference type="GO" id="GO:0016810">
    <property type="term" value="F:hydrolase activity, acting on carbon-nitrogen (but not peptide) bonds"/>
    <property type="evidence" value="ECO:0007669"/>
    <property type="project" value="InterPro"/>
</dbReference>
<dbReference type="Proteomes" id="UP000697710">
    <property type="component" value="Unassembled WGS sequence"/>
</dbReference>
<reference evidence="2" key="2">
    <citation type="journal article" date="2021" name="Microbiome">
        <title>Successional dynamics and alternative stable states in a saline activated sludge microbial community over 9 years.</title>
        <authorList>
            <person name="Wang Y."/>
            <person name="Ye J."/>
            <person name="Ju F."/>
            <person name="Liu L."/>
            <person name="Boyd J.A."/>
            <person name="Deng Y."/>
            <person name="Parks D.H."/>
            <person name="Jiang X."/>
            <person name="Yin X."/>
            <person name="Woodcroft B.J."/>
            <person name="Tyson G.W."/>
            <person name="Hugenholtz P."/>
            <person name="Polz M.F."/>
            <person name="Zhang T."/>
        </authorList>
    </citation>
    <scope>NUCLEOTIDE SEQUENCE</scope>
    <source>
        <strain evidence="2">HKST-UBA01</strain>
    </source>
</reference>
<feature type="non-terminal residue" evidence="2">
    <location>
        <position position="1"/>
    </location>
</feature>
<evidence type="ECO:0000259" key="1">
    <source>
        <dbReference type="Pfam" id="PF07969"/>
    </source>
</evidence>
<dbReference type="Gene3D" id="3.20.20.140">
    <property type="entry name" value="Metal-dependent hydrolases"/>
    <property type="match status" value="1"/>
</dbReference>
<comment type="caution">
    <text evidence="2">The sequence shown here is derived from an EMBL/GenBank/DDBJ whole genome shotgun (WGS) entry which is preliminary data.</text>
</comment>
<dbReference type="InterPro" id="IPR032466">
    <property type="entry name" value="Metal_Hydrolase"/>
</dbReference>
<organism evidence="2 3">
    <name type="scientific">Eiseniibacteriota bacterium</name>
    <dbReference type="NCBI Taxonomy" id="2212470"/>
    <lineage>
        <taxon>Bacteria</taxon>
        <taxon>Candidatus Eiseniibacteriota</taxon>
    </lineage>
</organism>
<dbReference type="Pfam" id="PF07969">
    <property type="entry name" value="Amidohydro_3"/>
    <property type="match status" value="1"/>
</dbReference>
<dbReference type="AlphaFoldDB" id="A0A956RRD6"/>
<reference evidence="2" key="1">
    <citation type="submission" date="2020-04" db="EMBL/GenBank/DDBJ databases">
        <authorList>
            <person name="Zhang T."/>
        </authorList>
    </citation>
    <scope>NUCLEOTIDE SEQUENCE</scope>
    <source>
        <strain evidence="2">HKST-UBA01</strain>
    </source>
</reference>
<proteinExistence type="predicted"/>
<dbReference type="InterPro" id="IPR011059">
    <property type="entry name" value="Metal-dep_hydrolase_composite"/>
</dbReference>
<dbReference type="SUPFAM" id="SSF51556">
    <property type="entry name" value="Metallo-dependent hydrolases"/>
    <property type="match status" value="1"/>
</dbReference>